<reference evidence="2" key="2">
    <citation type="submission" date="2021-04" db="EMBL/GenBank/DDBJ databases">
        <authorList>
            <person name="Gilroy R."/>
        </authorList>
    </citation>
    <scope>NUCLEOTIDE SEQUENCE</scope>
    <source>
        <strain evidence="2">CHK196-7946</strain>
    </source>
</reference>
<feature type="coiled-coil region" evidence="1">
    <location>
        <begin position="32"/>
        <end position="63"/>
    </location>
</feature>
<evidence type="ECO:0000313" key="3">
    <source>
        <dbReference type="Proteomes" id="UP000823902"/>
    </source>
</evidence>
<accession>A0A9D2QA02</accession>
<reference evidence="2" key="1">
    <citation type="journal article" date="2021" name="PeerJ">
        <title>Extensive microbial diversity within the chicken gut microbiome revealed by metagenomics and culture.</title>
        <authorList>
            <person name="Gilroy R."/>
            <person name="Ravi A."/>
            <person name="Getino M."/>
            <person name="Pursley I."/>
            <person name="Horton D.L."/>
            <person name="Alikhan N.F."/>
            <person name="Baker D."/>
            <person name="Gharbi K."/>
            <person name="Hall N."/>
            <person name="Watson M."/>
            <person name="Adriaenssens E.M."/>
            <person name="Foster-Nyarko E."/>
            <person name="Jarju S."/>
            <person name="Secka A."/>
            <person name="Antonio M."/>
            <person name="Oren A."/>
            <person name="Chaudhuri R.R."/>
            <person name="La Ragione R."/>
            <person name="Hildebrand F."/>
            <person name="Pallen M.J."/>
        </authorList>
    </citation>
    <scope>NUCLEOTIDE SEQUENCE</scope>
    <source>
        <strain evidence="2">CHK196-7946</strain>
    </source>
</reference>
<protein>
    <submittedName>
        <fullName evidence="2">Uncharacterized protein</fullName>
    </submittedName>
</protein>
<keyword evidence="1" id="KW-0175">Coiled coil</keyword>
<dbReference type="Proteomes" id="UP000823902">
    <property type="component" value="Unassembled WGS sequence"/>
</dbReference>
<evidence type="ECO:0000256" key="1">
    <source>
        <dbReference type="SAM" id="Coils"/>
    </source>
</evidence>
<gene>
    <name evidence="2" type="ORF">H9697_06280</name>
</gene>
<proteinExistence type="predicted"/>
<sequence>MEMTNNELLLAMSSILDEKLKSEMQSMGQELRAEMQSMGQELRTEMRSMKEELQSEIQSVRDETRRNSLILENDVLPRLQNIESCYTDTYSRYRKYGDKMDAVFTDVELLKKVVQEHSEKLQNIS</sequence>
<comment type="caution">
    <text evidence="2">The sequence shown here is derived from an EMBL/GenBank/DDBJ whole genome shotgun (WGS) entry which is preliminary data.</text>
</comment>
<dbReference type="Gene3D" id="1.20.58.130">
    <property type="match status" value="1"/>
</dbReference>
<dbReference type="AlphaFoldDB" id="A0A9D2QA02"/>
<organism evidence="2 3">
    <name type="scientific">Candidatus Mediterraneibacter faecavium</name>
    <dbReference type="NCBI Taxonomy" id="2838668"/>
    <lineage>
        <taxon>Bacteria</taxon>
        <taxon>Bacillati</taxon>
        <taxon>Bacillota</taxon>
        <taxon>Clostridia</taxon>
        <taxon>Lachnospirales</taxon>
        <taxon>Lachnospiraceae</taxon>
        <taxon>Mediterraneibacter</taxon>
    </lineage>
</organism>
<dbReference type="EMBL" id="DWVY01000031">
    <property type="protein sequence ID" value="HJC74539.1"/>
    <property type="molecule type" value="Genomic_DNA"/>
</dbReference>
<name>A0A9D2QA02_9FIRM</name>
<evidence type="ECO:0000313" key="2">
    <source>
        <dbReference type="EMBL" id="HJC74539.1"/>
    </source>
</evidence>